<dbReference type="Gene3D" id="3.20.170.30">
    <property type="match status" value="1"/>
</dbReference>
<dbReference type="GO" id="GO:0006388">
    <property type="term" value="P:tRNA splicing, via endonucleolytic cleavage and ligation"/>
    <property type="evidence" value="ECO:0007669"/>
    <property type="project" value="UniProtKB-UniRule"/>
</dbReference>
<comment type="function">
    <text evidence="4 5">Removes the 2'-phosphate from RNA via an intermediate in which the phosphate is ADP-ribosylated by NAD followed by a presumed transesterification to release the RNA and generate ADP-ribose 1''-2''-cyclic phosphate (APPR&gt;P). May function as an ADP-ribosylase.</text>
</comment>
<keyword evidence="2 5" id="KW-0808">Transferase</keyword>
<dbReference type="GO" id="GO:0000215">
    <property type="term" value="F:tRNA 2'-phosphotransferase activity"/>
    <property type="evidence" value="ECO:0007669"/>
    <property type="project" value="TreeGrafter"/>
</dbReference>
<name>A0A1I6ISQ4_9EURY</name>
<dbReference type="PANTHER" id="PTHR12684:SF2">
    <property type="entry name" value="TRNA 2'-PHOSPHOTRANSFERASE 1"/>
    <property type="match status" value="1"/>
</dbReference>
<protein>
    <recommendedName>
        <fullName evidence="5">Probable RNA 2'-phosphotransferase</fullName>
        <ecNumber evidence="5">2.7.1.-</ecNumber>
    </recommendedName>
</protein>
<reference evidence="7" key="1">
    <citation type="submission" date="2016-10" db="EMBL/GenBank/DDBJ databases">
        <authorList>
            <person name="Varghese N."/>
            <person name="Submissions S."/>
        </authorList>
    </citation>
    <scope>NUCLEOTIDE SEQUENCE [LARGE SCALE GENOMIC DNA]</scope>
    <source>
        <strain evidence="7">CGMCC 1.7736</strain>
    </source>
</reference>
<evidence type="ECO:0000256" key="3">
    <source>
        <dbReference type="ARBA" id="ARBA00023027"/>
    </source>
</evidence>
<gene>
    <name evidence="5" type="primary">kptA</name>
    <name evidence="6" type="ORF">SAMN04487947_3679</name>
</gene>
<keyword evidence="7" id="KW-1185">Reference proteome</keyword>
<dbReference type="SUPFAM" id="SSF56399">
    <property type="entry name" value="ADP-ribosylation"/>
    <property type="match status" value="1"/>
</dbReference>
<dbReference type="InterPro" id="IPR042081">
    <property type="entry name" value="RNA_2'-PTrans_C"/>
</dbReference>
<evidence type="ECO:0000313" key="7">
    <source>
        <dbReference type="Proteomes" id="UP000198531"/>
    </source>
</evidence>
<dbReference type="RefSeq" id="WP_089810356.1">
    <property type="nucleotide sequence ID" value="NZ_FOYT01000004.1"/>
</dbReference>
<dbReference type="AlphaFoldDB" id="A0A1I6ISQ4"/>
<dbReference type="InterPro" id="IPR002745">
    <property type="entry name" value="Ptrans_KptA/Tpt1"/>
</dbReference>
<dbReference type="EMBL" id="FOYT01000004">
    <property type="protein sequence ID" value="SFR69768.1"/>
    <property type="molecule type" value="Genomic_DNA"/>
</dbReference>
<dbReference type="Pfam" id="PF01885">
    <property type="entry name" value="PTS_2-RNA"/>
    <property type="match status" value="1"/>
</dbReference>
<comment type="similarity">
    <text evidence="1 5">Belongs to the KptA/TPT1 family.</text>
</comment>
<evidence type="ECO:0000256" key="1">
    <source>
        <dbReference type="ARBA" id="ARBA00009836"/>
    </source>
</evidence>
<proteinExistence type="inferred from homology"/>
<evidence type="ECO:0000256" key="4">
    <source>
        <dbReference type="ARBA" id="ARBA00025212"/>
    </source>
</evidence>
<keyword evidence="3 5" id="KW-0520">NAD</keyword>
<dbReference type="HAMAP" id="MF_00299">
    <property type="entry name" value="KptA"/>
    <property type="match status" value="1"/>
</dbReference>
<dbReference type="PANTHER" id="PTHR12684">
    <property type="entry name" value="PUTATIVE PHOSPHOTRANSFERASE"/>
    <property type="match status" value="1"/>
</dbReference>
<sequence length="218" mass="24190">MTDVRVQLQRVIRRCPDHGHFDEATCPDCDDEGDAVLEANRRVRLSKFVSGALRHFPDDAGLSLDDAGWVAFDSLVEAVGSRYPWADAEHVEAVVATDSKGRFERRDGRIRAAYGHSVDVELESTTTSVPDCLYHGTSPRNLDAILDDGVKPMGRQAVHLSETREEARNVGSRHADDPVVLSVDARSMREDGFEIDKRGAGTYTVRRVPPSYLEVAER</sequence>
<dbReference type="InterPro" id="IPR022928">
    <property type="entry name" value="RNA_2'-PTrans_KptA"/>
</dbReference>
<dbReference type="Proteomes" id="UP000198531">
    <property type="component" value="Unassembled WGS sequence"/>
</dbReference>
<accession>A0A1I6ISQ4</accession>
<dbReference type="STRING" id="553469.SAMN04487947_3679"/>
<dbReference type="InterPro" id="IPR042080">
    <property type="entry name" value="RNA_2'-PTrans_N"/>
</dbReference>
<dbReference type="Gene3D" id="1.10.10.970">
    <property type="entry name" value="RNA 2'-phosphotransferase, Tpt1/KptA family, N-terminal domain"/>
    <property type="match status" value="1"/>
</dbReference>
<evidence type="ECO:0000256" key="5">
    <source>
        <dbReference type="HAMAP-Rule" id="MF_00299"/>
    </source>
</evidence>
<dbReference type="EC" id="2.7.1.-" evidence="5"/>
<dbReference type="GO" id="GO:0003950">
    <property type="term" value="F:NAD+ poly-ADP-ribosyltransferase activity"/>
    <property type="evidence" value="ECO:0007669"/>
    <property type="project" value="InterPro"/>
</dbReference>
<evidence type="ECO:0000256" key="2">
    <source>
        <dbReference type="ARBA" id="ARBA00022679"/>
    </source>
</evidence>
<evidence type="ECO:0000313" key="6">
    <source>
        <dbReference type="EMBL" id="SFR69768.1"/>
    </source>
</evidence>
<organism evidence="6 7">
    <name type="scientific">Halogeometricum rufum</name>
    <dbReference type="NCBI Taxonomy" id="553469"/>
    <lineage>
        <taxon>Archaea</taxon>
        <taxon>Methanobacteriati</taxon>
        <taxon>Methanobacteriota</taxon>
        <taxon>Stenosarchaea group</taxon>
        <taxon>Halobacteria</taxon>
        <taxon>Halobacteriales</taxon>
        <taxon>Haloferacaceae</taxon>
        <taxon>Halogeometricum</taxon>
    </lineage>
</organism>